<dbReference type="AlphaFoldDB" id="A0A1R3VQU6"/>
<evidence type="ECO:0000256" key="3">
    <source>
        <dbReference type="ARBA" id="ARBA00030757"/>
    </source>
</evidence>
<keyword evidence="4" id="KW-0175">Coiled coil</keyword>
<protein>
    <recommendedName>
        <fullName evidence="2">Protein-L-isoaspartate O-methyltransferase</fullName>
    </recommendedName>
    <alternativeName>
        <fullName evidence="3">Protein L-isoaspartyl methyltransferase</fullName>
    </alternativeName>
</protein>
<name>A0A1R3VQU6_9GAMM</name>
<dbReference type="RefSeq" id="WP_076755021.1">
    <property type="nucleotide sequence ID" value="NZ_CP023018.1"/>
</dbReference>
<dbReference type="GO" id="GO:0004719">
    <property type="term" value="F:protein-L-isoaspartate (D-aspartate) O-methyltransferase activity"/>
    <property type="evidence" value="ECO:0007669"/>
    <property type="project" value="InterPro"/>
</dbReference>
<dbReference type="OrthoDB" id="9810066at2"/>
<keyword evidence="6" id="KW-1185">Reference proteome</keyword>
<comment type="similarity">
    <text evidence="1">Belongs to the methyltransferase superfamily. L-isoaspartyl/D-aspartyl protein methyltransferase family.</text>
</comment>
<evidence type="ECO:0000313" key="6">
    <source>
        <dbReference type="Proteomes" id="UP000223759"/>
    </source>
</evidence>
<gene>
    <name evidence="5" type="ORF">SAMN05216526_0743</name>
</gene>
<organism evidence="5 6">
    <name type="scientific">Ectothiorhodosinus mongolicus</name>
    <dbReference type="NCBI Taxonomy" id="233100"/>
    <lineage>
        <taxon>Bacteria</taxon>
        <taxon>Pseudomonadati</taxon>
        <taxon>Pseudomonadota</taxon>
        <taxon>Gammaproteobacteria</taxon>
        <taxon>Chromatiales</taxon>
        <taxon>Ectothiorhodospiraceae</taxon>
        <taxon>Ectothiorhodosinus</taxon>
    </lineage>
</organism>
<evidence type="ECO:0000256" key="4">
    <source>
        <dbReference type="SAM" id="Coils"/>
    </source>
</evidence>
<dbReference type="Proteomes" id="UP000223759">
    <property type="component" value="Unassembled WGS sequence"/>
</dbReference>
<evidence type="ECO:0000256" key="2">
    <source>
        <dbReference type="ARBA" id="ARBA00013346"/>
    </source>
</evidence>
<dbReference type="Gene3D" id="3.40.50.150">
    <property type="entry name" value="Vaccinia Virus protein VP39"/>
    <property type="match status" value="1"/>
</dbReference>
<evidence type="ECO:0000256" key="1">
    <source>
        <dbReference type="ARBA" id="ARBA00005369"/>
    </source>
</evidence>
<sequence length="218" mass="24587">MNLEQARFNMVEQQIRTWEVSDQSILETMEAIPRDHFVSQAQKNLAYAELQLPIGHGETMMWPTIEAKLLQALEIRPSDHIVEVGTGSGYLTALLAKLGNRVESLEYHEDLKQQAAERLKSLNINNVKLRKTDALGDWKGDLPYYDVIAVTGSMPVDARVFAKRLAIGGRLFVVLGEPPVMRATLITRVADKEFTQQGLFETRLKPLIGLEPKPDFVF</sequence>
<keyword evidence="5" id="KW-0489">Methyltransferase</keyword>
<dbReference type="EMBL" id="FTPK01000001">
    <property type="protein sequence ID" value="SIT67008.1"/>
    <property type="molecule type" value="Genomic_DNA"/>
</dbReference>
<dbReference type="InterPro" id="IPR000682">
    <property type="entry name" value="PCMT"/>
</dbReference>
<dbReference type="GO" id="GO:0032259">
    <property type="term" value="P:methylation"/>
    <property type="evidence" value="ECO:0007669"/>
    <property type="project" value="UniProtKB-KW"/>
</dbReference>
<dbReference type="SUPFAM" id="SSF53335">
    <property type="entry name" value="S-adenosyl-L-methionine-dependent methyltransferases"/>
    <property type="match status" value="1"/>
</dbReference>
<proteinExistence type="inferred from homology"/>
<dbReference type="InterPro" id="IPR029063">
    <property type="entry name" value="SAM-dependent_MTases_sf"/>
</dbReference>
<dbReference type="Pfam" id="PF01135">
    <property type="entry name" value="PCMT"/>
    <property type="match status" value="1"/>
</dbReference>
<dbReference type="GO" id="GO:0005737">
    <property type="term" value="C:cytoplasm"/>
    <property type="evidence" value="ECO:0007669"/>
    <property type="project" value="TreeGrafter"/>
</dbReference>
<keyword evidence="5" id="KW-0808">Transferase</keyword>
<evidence type="ECO:0000313" key="5">
    <source>
        <dbReference type="EMBL" id="SIT67008.1"/>
    </source>
</evidence>
<dbReference type="PANTHER" id="PTHR11579:SF18">
    <property type="entry name" value="PROTEIN-L-ISOASPARTATE O-METHYLTRANSFERASE"/>
    <property type="match status" value="1"/>
</dbReference>
<dbReference type="CDD" id="cd02440">
    <property type="entry name" value="AdoMet_MTases"/>
    <property type="match status" value="1"/>
</dbReference>
<dbReference type="PANTHER" id="PTHR11579">
    <property type="entry name" value="PROTEIN-L-ISOASPARTATE O-METHYLTRANSFERASE"/>
    <property type="match status" value="1"/>
</dbReference>
<feature type="coiled-coil region" evidence="4">
    <location>
        <begin position="105"/>
        <end position="132"/>
    </location>
</feature>
<dbReference type="STRING" id="233100.SAMN05216526_0743"/>
<reference evidence="5 6" key="1">
    <citation type="submission" date="2017-01" db="EMBL/GenBank/DDBJ databases">
        <authorList>
            <person name="Mah S.A."/>
            <person name="Swanson W.J."/>
            <person name="Moy G.W."/>
            <person name="Vacquier V.D."/>
        </authorList>
    </citation>
    <scope>NUCLEOTIDE SEQUENCE [LARGE SCALE GENOMIC DNA]</scope>
    <source>
        <strain evidence="5 6">M9</strain>
    </source>
</reference>
<accession>A0A1R3VQU6</accession>